<dbReference type="EMBL" id="BARV01043779">
    <property type="protein sequence ID" value="GAI66142.1"/>
    <property type="molecule type" value="Genomic_DNA"/>
</dbReference>
<organism evidence="1">
    <name type="scientific">marine sediment metagenome</name>
    <dbReference type="NCBI Taxonomy" id="412755"/>
    <lineage>
        <taxon>unclassified sequences</taxon>
        <taxon>metagenomes</taxon>
        <taxon>ecological metagenomes</taxon>
    </lineage>
</organism>
<gene>
    <name evidence="1" type="ORF">S06H3_65170</name>
</gene>
<dbReference type="AlphaFoldDB" id="X1QCD2"/>
<reference evidence="1" key="1">
    <citation type="journal article" date="2014" name="Front. Microbiol.">
        <title>High frequency of phylogenetically diverse reductive dehalogenase-homologous genes in deep subseafloor sedimentary metagenomes.</title>
        <authorList>
            <person name="Kawai M."/>
            <person name="Futagami T."/>
            <person name="Toyoda A."/>
            <person name="Takaki Y."/>
            <person name="Nishi S."/>
            <person name="Hori S."/>
            <person name="Arai W."/>
            <person name="Tsubouchi T."/>
            <person name="Morono Y."/>
            <person name="Uchiyama I."/>
            <person name="Ito T."/>
            <person name="Fujiyama A."/>
            <person name="Inagaki F."/>
            <person name="Takami H."/>
        </authorList>
    </citation>
    <scope>NUCLEOTIDE SEQUENCE</scope>
    <source>
        <strain evidence="1">Expedition CK06-06</strain>
    </source>
</reference>
<name>X1QCD2_9ZZZZ</name>
<accession>X1QCD2</accession>
<evidence type="ECO:0000313" key="1">
    <source>
        <dbReference type="EMBL" id="GAI66142.1"/>
    </source>
</evidence>
<proteinExistence type="predicted"/>
<comment type="caution">
    <text evidence="1">The sequence shown here is derived from an EMBL/GenBank/DDBJ whole genome shotgun (WGS) entry which is preliminary data.</text>
</comment>
<sequence>MVALRIPPALKAASTLKVHGEFNGASAVARISSGVVYPTTLNKFALAKGLSGLTILLIE</sequence>
<protein>
    <submittedName>
        <fullName evidence="1">Uncharacterized protein</fullName>
    </submittedName>
</protein>